<organism evidence="1 2">
    <name type="scientific">Rhododendron molle</name>
    <name type="common">Chinese azalea</name>
    <name type="synonym">Azalea mollis</name>
    <dbReference type="NCBI Taxonomy" id="49168"/>
    <lineage>
        <taxon>Eukaryota</taxon>
        <taxon>Viridiplantae</taxon>
        <taxon>Streptophyta</taxon>
        <taxon>Embryophyta</taxon>
        <taxon>Tracheophyta</taxon>
        <taxon>Spermatophyta</taxon>
        <taxon>Magnoliopsida</taxon>
        <taxon>eudicotyledons</taxon>
        <taxon>Gunneridae</taxon>
        <taxon>Pentapetalae</taxon>
        <taxon>asterids</taxon>
        <taxon>Ericales</taxon>
        <taxon>Ericaceae</taxon>
        <taxon>Ericoideae</taxon>
        <taxon>Rhodoreae</taxon>
        <taxon>Rhododendron</taxon>
    </lineage>
</organism>
<reference evidence="1" key="1">
    <citation type="submission" date="2022-02" db="EMBL/GenBank/DDBJ databases">
        <title>Plant Genome Project.</title>
        <authorList>
            <person name="Zhang R.-G."/>
        </authorList>
    </citation>
    <scope>NUCLEOTIDE SEQUENCE</scope>
    <source>
        <strain evidence="1">AT1</strain>
    </source>
</reference>
<protein>
    <submittedName>
        <fullName evidence="1">Uncharacterized protein</fullName>
    </submittedName>
</protein>
<accession>A0ACC0MZL8</accession>
<evidence type="ECO:0000313" key="1">
    <source>
        <dbReference type="EMBL" id="KAI8546064.1"/>
    </source>
</evidence>
<comment type="caution">
    <text evidence="1">The sequence shown here is derived from an EMBL/GenBank/DDBJ whole genome shotgun (WGS) entry which is preliminary data.</text>
</comment>
<proteinExistence type="predicted"/>
<dbReference type="Proteomes" id="UP001062846">
    <property type="component" value="Chromosome 7"/>
</dbReference>
<gene>
    <name evidence="1" type="ORF">RHMOL_Rhmol07G0087200</name>
</gene>
<keyword evidence="2" id="KW-1185">Reference proteome</keyword>
<name>A0ACC0MZL8_RHOML</name>
<evidence type="ECO:0000313" key="2">
    <source>
        <dbReference type="Proteomes" id="UP001062846"/>
    </source>
</evidence>
<dbReference type="EMBL" id="CM046394">
    <property type="protein sequence ID" value="KAI8546064.1"/>
    <property type="molecule type" value="Genomic_DNA"/>
</dbReference>
<sequence length="125" mass="13861">MMKKGFLGPRPTVAIQEYTREEKGKHAAVASLETETLTAFPPTRLEDMSPFIDPLNMELLKSSLGQPSCFDTGDFQCSIKHLVEDCSDDFEGLAHLELLDHLVWFFKGGGESSTRCSFEGKSGNE</sequence>